<evidence type="ECO:0000256" key="12">
    <source>
        <dbReference type="ARBA" id="ARBA00023316"/>
    </source>
</evidence>
<dbReference type="OrthoDB" id="5839090at2759"/>
<comment type="similarity">
    <text evidence="3 15">Belongs to the glycosyl hydrolase 31 family.</text>
</comment>
<evidence type="ECO:0000313" key="21">
    <source>
        <dbReference type="Proteomes" id="UP001140172"/>
    </source>
</evidence>
<evidence type="ECO:0000256" key="9">
    <source>
        <dbReference type="ARBA" id="ARBA00023180"/>
    </source>
</evidence>
<keyword evidence="9" id="KW-0325">Glycoprotein</keyword>
<keyword evidence="11 15" id="KW-0326">Glycosidase</keyword>
<dbReference type="InterPro" id="IPR030459">
    <property type="entry name" value="Glyco_hydro_31_CS"/>
</dbReference>
<accession>A0A9W8H6A7</accession>
<keyword evidence="21" id="KW-1185">Reference proteome</keyword>
<dbReference type="InterPro" id="IPR030458">
    <property type="entry name" value="Glyco_hydro_31_AS"/>
</dbReference>
<dbReference type="Pfam" id="PF21365">
    <property type="entry name" value="Glyco_hydro_31_3rd"/>
    <property type="match status" value="1"/>
</dbReference>
<keyword evidence="12" id="KW-0961">Cell wall biogenesis/degradation</keyword>
<feature type="signal peptide" evidence="16">
    <location>
        <begin position="1"/>
        <end position="20"/>
    </location>
</feature>
<dbReference type="InterPro" id="IPR048395">
    <property type="entry name" value="Glyco_hydro_31_C"/>
</dbReference>
<dbReference type="CDD" id="cd14752">
    <property type="entry name" value="GH31_N"/>
    <property type="match status" value="1"/>
</dbReference>
<dbReference type="InterPro" id="IPR011013">
    <property type="entry name" value="Gal_mutarotase_sf_dom"/>
</dbReference>
<feature type="domain" description="Glycosyl hydrolase family 31 C-terminal" evidence="19">
    <location>
        <begin position="651"/>
        <end position="738"/>
    </location>
</feature>
<dbReference type="PROSITE" id="PS00129">
    <property type="entry name" value="GLYCOSYL_HYDROL_F31_1"/>
    <property type="match status" value="1"/>
</dbReference>
<dbReference type="PANTHER" id="PTHR22762:SF67">
    <property type="entry name" value="ALPHA_BETA-GLUCOSIDASE AGDC-RELATED"/>
    <property type="match status" value="1"/>
</dbReference>
<evidence type="ECO:0000256" key="13">
    <source>
        <dbReference type="ARBA" id="ARBA00023326"/>
    </source>
</evidence>
<evidence type="ECO:0000256" key="11">
    <source>
        <dbReference type="ARBA" id="ARBA00023295"/>
    </source>
</evidence>
<keyword evidence="7 16" id="KW-0732">Signal</keyword>
<keyword evidence="6" id="KW-0964">Secreted</keyword>
<feature type="domain" description="Glycoside hydrolase family 31 TIM barrel" evidence="17">
    <location>
        <begin position="271"/>
        <end position="642"/>
    </location>
</feature>
<gene>
    <name evidence="20" type="ORF">GGI15_004625</name>
</gene>
<evidence type="ECO:0000313" key="20">
    <source>
        <dbReference type="EMBL" id="KAJ2777086.1"/>
    </source>
</evidence>
<dbReference type="Proteomes" id="UP001140172">
    <property type="component" value="Unassembled WGS sequence"/>
</dbReference>
<dbReference type="SUPFAM" id="SSF51011">
    <property type="entry name" value="Glycosyl hydrolase domain"/>
    <property type="match status" value="1"/>
</dbReference>
<name>A0A9W8H6A7_9FUNG</name>
<evidence type="ECO:0000259" key="18">
    <source>
        <dbReference type="Pfam" id="PF13802"/>
    </source>
</evidence>
<evidence type="ECO:0000259" key="19">
    <source>
        <dbReference type="Pfam" id="PF21365"/>
    </source>
</evidence>
<proteinExistence type="inferred from homology"/>
<comment type="function">
    <text evidence="14">Glucosidase involved in the degradation of cellulosic biomass. Has both alpha- and beta-glucosidase activity.</text>
</comment>
<dbReference type="PANTHER" id="PTHR22762">
    <property type="entry name" value="ALPHA-GLUCOSIDASE"/>
    <property type="match status" value="1"/>
</dbReference>
<feature type="chain" id="PRO_5040912750" description="Probable alpha/beta-glucosidase agdC" evidence="16">
    <location>
        <begin position="21"/>
        <end position="861"/>
    </location>
</feature>
<evidence type="ECO:0000256" key="6">
    <source>
        <dbReference type="ARBA" id="ARBA00022525"/>
    </source>
</evidence>
<dbReference type="SUPFAM" id="SSF74650">
    <property type="entry name" value="Galactose mutarotase-like"/>
    <property type="match status" value="1"/>
</dbReference>
<comment type="subcellular location">
    <subcellularLocation>
        <location evidence="2">Secreted</location>
    </subcellularLocation>
</comment>
<keyword evidence="10" id="KW-0119">Carbohydrate metabolism</keyword>
<dbReference type="CDD" id="cd06602">
    <property type="entry name" value="GH31_MGAM_SI_GAA"/>
    <property type="match status" value="1"/>
</dbReference>
<protein>
    <recommendedName>
        <fullName evidence="5">Probable alpha/beta-glucosidase agdC</fullName>
        <ecNumber evidence="4">3.2.1.21</ecNumber>
    </recommendedName>
</protein>
<dbReference type="GO" id="GO:0005576">
    <property type="term" value="C:extracellular region"/>
    <property type="evidence" value="ECO:0007669"/>
    <property type="project" value="UniProtKB-SubCell"/>
</dbReference>
<dbReference type="GO" id="GO:0008422">
    <property type="term" value="F:beta-glucosidase activity"/>
    <property type="evidence" value="ECO:0007669"/>
    <property type="project" value="UniProtKB-EC"/>
</dbReference>
<dbReference type="GO" id="GO:0000272">
    <property type="term" value="P:polysaccharide catabolic process"/>
    <property type="evidence" value="ECO:0007669"/>
    <property type="project" value="UniProtKB-KW"/>
</dbReference>
<dbReference type="PROSITE" id="PS00707">
    <property type="entry name" value="GLYCOSYL_HYDROL_F31_2"/>
    <property type="match status" value="1"/>
</dbReference>
<dbReference type="GO" id="GO:0090599">
    <property type="term" value="F:alpha-glucosidase activity"/>
    <property type="evidence" value="ECO:0007669"/>
    <property type="project" value="UniProtKB-ARBA"/>
</dbReference>
<evidence type="ECO:0000256" key="4">
    <source>
        <dbReference type="ARBA" id="ARBA00012744"/>
    </source>
</evidence>
<dbReference type="Gene3D" id="2.60.40.1760">
    <property type="entry name" value="glycosyl hydrolase (family 31)"/>
    <property type="match status" value="1"/>
</dbReference>
<dbReference type="SUPFAM" id="SSF51445">
    <property type="entry name" value="(Trans)glycosidases"/>
    <property type="match status" value="1"/>
</dbReference>
<sequence>MLLKCNIVALFYLGATAVSANTAAVLGTVPPSSTVCPGYHVGYIQNTTDGFTASLKLAGTPCNLYGVDIADLTLSVSFDTNDRLHVHVQDTAGKQYQIPSSVLPLDPSHGAGKARSSLQFDYSQDKTSGFGFRVRRGSEVIFDTTGHPLIFEDQYIEVTSKLPADANIYGIGEAPDFFRRDTANTIKTLWNREAAGEFGKNSYGSHTVYLELRGNSFHGAYLHNSHGMDIVLANNTIQYRILGGTADFYFFNGPSALDVISQYTELVGRPYRVPYWALGLHNCRYGYSSVYEVNDVIANYSKASIPLEAVWSDVDYMDTGRGFTFDPVNYPLSEMQKQLEALHASNQRRVLIVHPAIQHNVSYDPYARGAANDVFVKNPDGSEYITQVWPGYSVLPDWFGANTDSWWGGELTRFLDKLSVDGLWIDMNEPSTFCVGSCGSGRPADEVPPYPWTVDPQPHRPVNFSNHLLAPPYSIHQALVELSDSTIETTAVNAQGIAEFYTHNLYGYMHSKSTYNSLAKYRPNTRPFLLSPTTFAGSGKYVSHWVGDNHSNFFDLRVSISSMLDFGIFGIPMMGADICGFEDDTTEELCARWVEVGAFYPFARDHNMYGAIPQELYRWPTVAEASRRALGIRYSLLPYIYTHLQNSVEKGWPLARALVFEFPQVAATAGIDTQFLVGDALLISPVLTEGETSVDAFFPSGIWYDWYDYSAIKGANANVTLDAPLEHVNVHIRSGRILPGQNPALTTAESRKGEFFLIVAADGNNHASGSLYYDDGETFDTPHRWINLDYNDNVLTIKQVNGNYTIAPCLSKISLLGVRDVKTVMVNDVHVAVTIAHTNGASIVEGLCVDLNADAVISFDF</sequence>
<keyword evidence="8 15" id="KW-0378">Hydrolase</keyword>
<dbReference type="InterPro" id="IPR017853">
    <property type="entry name" value="GH"/>
</dbReference>
<evidence type="ECO:0000256" key="3">
    <source>
        <dbReference type="ARBA" id="ARBA00007806"/>
    </source>
</evidence>
<comment type="caution">
    <text evidence="20">The sequence shown here is derived from an EMBL/GenBank/DDBJ whole genome shotgun (WGS) entry which is preliminary data.</text>
</comment>
<dbReference type="InterPro" id="IPR000322">
    <property type="entry name" value="Glyco_hydro_31_TIM"/>
</dbReference>
<evidence type="ECO:0000256" key="1">
    <source>
        <dbReference type="ARBA" id="ARBA00000448"/>
    </source>
</evidence>
<dbReference type="Pfam" id="PF01055">
    <property type="entry name" value="Glyco_hydro_31_2nd"/>
    <property type="match status" value="1"/>
</dbReference>
<dbReference type="EC" id="3.2.1.21" evidence="4"/>
<dbReference type="Pfam" id="PF13802">
    <property type="entry name" value="Gal_mutarotas_2"/>
    <property type="match status" value="1"/>
</dbReference>
<reference evidence="20" key="1">
    <citation type="submission" date="2022-07" db="EMBL/GenBank/DDBJ databases">
        <title>Phylogenomic reconstructions and comparative analyses of Kickxellomycotina fungi.</title>
        <authorList>
            <person name="Reynolds N.K."/>
            <person name="Stajich J.E."/>
            <person name="Barry K."/>
            <person name="Grigoriev I.V."/>
            <person name="Crous P."/>
            <person name="Smith M.E."/>
        </authorList>
    </citation>
    <scope>NUCLEOTIDE SEQUENCE</scope>
    <source>
        <strain evidence="20">BCRC 34489</strain>
    </source>
</reference>
<dbReference type="EMBL" id="JANBUM010000442">
    <property type="protein sequence ID" value="KAJ2777086.1"/>
    <property type="molecule type" value="Genomic_DNA"/>
</dbReference>
<comment type="catalytic activity">
    <reaction evidence="1">
        <text>Hydrolysis of terminal, non-reducing beta-D-glucosyl residues with release of beta-D-glucose.</text>
        <dbReference type="EC" id="3.2.1.21"/>
    </reaction>
</comment>
<dbReference type="GO" id="GO:0071555">
    <property type="term" value="P:cell wall organization"/>
    <property type="evidence" value="ECO:0007669"/>
    <property type="project" value="UniProtKB-KW"/>
</dbReference>
<dbReference type="Gene3D" id="2.60.40.1180">
    <property type="entry name" value="Golgi alpha-mannosidase II"/>
    <property type="match status" value="2"/>
</dbReference>
<organism evidence="20 21">
    <name type="scientific">Coemansia interrupta</name>
    <dbReference type="NCBI Taxonomy" id="1126814"/>
    <lineage>
        <taxon>Eukaryota</taxon>
        <taxon>Fungi</taxon>
        <taxon>Fungi incertae sedis</taxon>
        <taxon>Zoopagomycota</taxon>
        <taxon>Kickxellomycotina</taxon>
        <taxon>Kickxellomycetes</taxon>
        <taxon>Kickxellales</taxon>
        <taxon>Kickxellaceae</taxon>
        <taxon>Coemansia</taxon>
    </lineage>
</organism>
<keyword evidence="13" id="KW-0624">Polysaccharide degradation</keyword>
<evidence type="ECO:0000256" key="8">
    <source>
        <dbReference type="ARBA" id="ARBA00022801"/>
    </source>
</evidence>
<dbReference type="AlphaFoldDB" id="A0A9W8H6A7"/>
<evidence type="ECO:0000256" key="15">
    <source>
        <dbReference type="RuleBase" id="RU361185"/>
    </source>
</evidence>
<dbReference type="InterPro" id="IPR013780">
    <property type="entry name" value="Glyco_hydro_b"/>
</dbReference>
<evidence type="ECO:0000256" key="7">
    <source>
        <dbReference type="ARBA" id="ARBA00022729"/>
    </source>
</evidence>
<evidence type="ECO:0000256" key="14">
    <source>
        <dbReference type="ARBA" id="ARBA00025512"/>
    </source>
</evidence>
<evidence type="ECO:0000256" key="2">
    <source>
        <dbReference type="ARBA" id="ARBA00004613"/>
    </source>
</evidence>
<dbReference type="GO" id="GO:0030246">
    <property type="term" value="F:carbohydrate binding"/>
    <property type="evidence" value="ECO:0007669"/>
    <property type="project" value="InterPro"/>
</dbReference>
<evidence type="ECO:0000259" key="17">
    <source>
        <dbReference type="Pfam" id="PF01055"/>
    </source>
</evidence>
<feature type="domain" description="Glycoside hydrolase family 31 N-terminal" evidence="18">
    <location>
        <begin position="124"/>
        <end position="228"/>
    </location>
</feature>
<dbReference type="Gene3D" id="3.20.20.80">
    <property type="entry name" value="Glycosidases"/>
    <property type="match status" value="1"/>
</dbReference>
<evidence type="ECO:0000256" key="16">
    <source>
        <dbReference type="SAM" id="SignalP"/>
    </source>
</evidence>
<evidence type="ECO:0000256" key="10">
    <source>
        <dbReference type="ARBA" id="ARBA00023277"/>
    </source>
</evidence>
<dbReference type="InterPro" id="IPR025887">
    <property type="entry name" value="Glyco_hydro_31_N_dom"/>
</dbReference>
<evidence type="ECO:0000256" key="5">
    <source>
        <dbReference type="ARBA" id="ARBA00014002"/>
    </source>
</evidence>